<name>A0A5D0NCK0_9ACTN</name>
<dbReference type="PANTHER" id="PTHR35802:SF1">
    <property type="entry name" value="PROTEASE SYNTHASE AND SPORULATION PROTEIN PAI 2"/>
    <property type="match status" value="1"/>
</dbReference>
<proteinExistence type="predicted"/>
<dbReference type="InterPro" id="IPR007396">
    <property type="entry name" value="TR_PAI2-type"/>
</dbReference>
<organism evidence="1 2">
    <name type="scientific">Actinomadura chibensis</name>
    <dbReference type="NCBI Taxonomy" id="392828"/>
    <lineage>
        <taxon>Bacteria</taxon>
        <taxon>Bacillati</taxon>
        <taxon>Actinomycetota</taxon>
        <taxon>Actinomycetes</taxon>
        <taxon>Streptosporangiales</taxon>
        <taxon>Thermomonosporaceae</taxon>
        <taxon>Actinomadura</taxon>
    </lineage>
</organism>
<comment type="caution">
    <text evidence="1">The sequence shown here is derived from an EMBL/GenBank/DDBJ whole genome shotgun (WGS) entry which is preliminary data.</text>
</comment>
<protein>
    <submittedName>
        <fullName evidence="1">FMN-binding negative transcriptional regulator</fullName>
    </submittedName>
</protein>
<gene>
    <name evidence="1" type="ORF">FXF69_30495</name>
</gene>
<dbReference type="Proteomes" id="UP000323380">
    <property type="component" value="Unassembled WGS sequence"/>
</dbReference>
<dbReference type="SUPFAM" id="SSF50475">
    <property type="entry name" value="FMN-binding split barrel"/>
    <property type="match status" value="1"/>
</dbReference>
<dbReference type="PIRSF" id="PIRSF010372">
    <property type="entry name" value="PaiB"/>
    <property type="match status" value="1"/>
</dbReference>
<dbReference type="EMBL" id="VSFG01000008">
    <property type="protein sequence ID" value="TYB42160.1"/>
    <property type="molecule type" value="Genomic_DNA"/>
</dbReference>
<sequence>MYVPAHFSAADTEVEELLAGCGAADLVTVTPGGPVATFLPVLYDPSVGEHGAMLAHVARNNDQWREPASGESLLIVHGPDAYVSPSWYPSKAEHGRAVPTWNYLTAHVYGRLVVHDDPAWVESMVRRLTELHEDGRSPSWSVDDAPSSFIAGQLRAIVGLELVITRIEAKSKMSQNRPEADRDAVVAAYRAEGDAVMANAVRAASERMAKR</sequence>
<dbReference type="AlphaFoldDB" id="A0A5D0NCK0"/>
<dbReference type="STRING" id="1220554.GCA_001552135_02092"/>
<reference evidence="1 2" key="1">
    <citation type="submission" date="2019-08" db="EMBL/GenBank/DDBJ databases">
        <title>Actinomadura sp. nov. CYP1-5 isolated from mountain soil.</title>
        <authorList>
            <person name="Songsumanus A."/>
            <person name="Kuncharoen N."/>
            <person name="Kudo T."/>
            <person name="Yuki M."/>
            <person name="Igarashi Y."/>
            <person name="Tanasupawat S."/>
        </authorList>
    </citation>
    <scope>NUCLEOTIDE SEQUENCE [LARGE SCALE GENOMIC DNA]</scope>
    <source>
        <strain evidence="1 2">JCM 14158</strain>
    </source>
</reference>
<evidence type="ECO:0000313" key="2">
    <source>
        <dbReference type="Proteomes" id="UP000323380"/>
    </source>
</evidence>
<dbReference type="PANTHER" id="PTHR35802">
    <property type="entry name" value="PROTEASE SYNTHASE AND SPORULATION PROTEIN PAI 2"/>
    <property type="match status" value="1"/>
</dbReference>
<dbReference type="Gene3D" id="2.30.110.10">
    <property type="entry name" value="Electron Transport, Fmn-binding Protein, Chain A"/>
    <property type="match status" value="1"/>
</dbReference>
<evidence type="ECO:0000313" key="1">
    <source>
        <dbReference type="EMBL" id="TYB42160.1"/>
    </source>
</evidence>
<dbReference type="Pfam" id="PF04299">
    <property type="entry name" value="FMN_bind_2"/>
    <property type="match status" value="1"/>
</dbReference>
<dbReference type="RefSeq" id="WP_067888485.1">
    <property type="nucleotide sequence ID" value="NZ_VSFG01000008.1"/>
</dbReference>
<dbReference type="InterPro" id="IPR012349">
    <property type="entry name" value="Split_barrel_FMN-bd"/>
</dbReference>
<keyword evidence="2" id="KW-1185">Reference proteome</keyword>
<accession>A0A5D0NCK0</accession>